<dbReference type="InterPro" id="IPR000771">
    <property type="entry name" value="FBA_II"/>
</dbReference>
<dbReference type="EMBL" id="CU469464">
    <property type="protein sequence ID" value="CAP18296.1"/>
    <property type="molecule type" value="Genomic_DNA"/>
</dbReference>
<keyword evidence="4" id="KW-0456">Lyase</keyword>
<evidence type="ECO:0000313" key="4">
    <source>
        <dbReference type="EMBL" id="CAP18296.1"/>
    </source>
</evidence>
<keyword evidence="3" id="KW-0862">Zinc</keyword>
<keyword evidence="3" id="KW-0479">Metal-binding</keyword>
<dbReference type="eggNOG" id="COG0191">
    <property type="taxonomic scope" value="Bacteria"/>
</dbReference>
<dbReference type="PANTHER" id="PTHR30304">
    <property type="entry name" value="D-TAGATOSE-1,6-BISPHOSPHATE ALDOLASE"/>
    <property type="match status" value="1"/>
</dbReference>
<dbReference type="CDD" id="cd00947">
    <property type="entry name" value="TBP_aldolase_IIB"/>
    <property type="match status" value="1"/>
</dbReference>
<evidence type="ECO:0000256" key="3">
    <source>
        <dbReference type="PIRSR" id="PIRSR001359-3"/>
    </source>
</evidence>
<dbReference type="PROSITE" id="PS00602">
    <property type="entry name" value="ALDOLASE_CLASS_II_1"/>
    <property type="match status" value="1"/>
</dbReference>
<feature type="active site" description="Proton donor" evidence="1">
    <location>
        <position position="84"/>
    </location>
</feature>
<feature type="binding site" evidence="3">
    <location>
        <position position="207"/>
    </location>
    <ligand>
        <name>Zn(2+)</name>
        <dbReference type="ChEBI" id="CHEBI:29105"/>
        <label>1</label>
        <note>catalytic</note>
    </ligand>
</feature>
<dbReference type="PIRSF" id="PIRSF001359">
    <property type="entry name" value="F_bP_aldolase_II"/>
    <property type="match status" value="1"/>
</dbReference>
<proteinExistence type="predicted"/>
<dbReference type="NCBIfam" id="TIGR00167">
    <property type="entry name" value="cbbA"/>
    <property type="match status" value="1"/>
</dbReference>
<evidence type="ECO:0000313" key="5">
    <source>
        <dbReference type="Proteomes" id="UP000002020"/>
    </source>
</evidence>
<dbReference type="PANTHER" id="PTHR30304:SF0">
    <property type="entry name" value="D-TAGATOSE-1,6-BISPHOSPHATE ALDOLASE SUBUNIT GATY-RELATED"/>
    <property type="match status" value="1"/>
</dbReference>
<dbReference type="InterPro" id="IPR050246">
    <property type="entry name" value="Class_II_FBP_aldolase"/>
</dbReference>
<dbReference type="AlphaFoldDB" id="B3R0D2"/>
<name>B3R0D2_PHYMT</name>
<dbReference type="Gene3D" id="3.20.20.70">
    <property type="entry name" value="Aldolase class I"/>
    <property type="match status" value="1"/>
</dbReference>
<feature type="binding site" evidence="3">
    <location>
        <position position="135"/>
    </location>
    <ligand>
        <name>Zn(2+)</name>
        <dbReference type="ChEBI" id="CHEBI:29105"/>
        <label>2</label>
    </ligand>
</feature>
<dbReference type="GO" id="GO:0004332">
    <property type="term" value="F:fructose-bisphosphate aldolase activity"/>
    <property type="evidence" value="ECO:0007669"/>
    <property type="project" value="UniProtKB-EC"/>
</dbReference>
<keyword evidence="5" id="KW-1185">Reference proteome</keyword>
<dbReference type="KEGG" id="pml:ATP_00109"/>
<evidence type="ECO:0000256" key="1">
    <source>
        <dbReference type="PIRSR" id="PIRSR001359-1"/>
    </source>
</evidence>
<dbReference type="Pfam" id="PF01116">
    <property type="entry name" value="F_bP_aldolase"/>
    <property type="match status" value="1"/>
</dbReference>
<comment type="cofactor">
    <cofactor evidence="3">
        <name>Zn(2+)</name>
        <dbReference type="ChEBI" id="CHEBI:29105"/>
    </cofactor>
    <text evidence="3">Binds 2 Zn(2+) ions per subunit. One is catalytic and the other provides a structural contribution.</text>
</comment>
<feature type="binding site" evidence="2">
    <location>
        <begin position="229"/>
        <end position="232"/>
    </location>
    <ligand>
        <name>dihydroxyacetone phosphate</name>
        <dbReference type="ChEBI" id="CHEBI:57642"/>
    </ligand>
</feature>
<feature type="binding site" evidence="3">
    <location>
        <position position="177"/>
    </location>
    <ligand>
        <name>Zn(2+)</name>
        <dbReference type="ChEBI" id="CHEBI:29105"/>
        <label>1</label>
        <note>catalytic</note>
    </ligand>
</feature>
<accession>B3R0D2</accession>
<dbReference type="Proteomes" id="UP000002020">
    <property type="component" value="Chromosome"/>
</dbReference>
<dbReference type="EC" id="4.1.2.13" evidence="4"/>
<dbReference type="GO" id="GO:0005975">
    <property type="term" value="P:carbohydrate metabolic process"/>
    <property type="evidence" value="ECO:0007669"/>
    <property type="project" value="InterPro"/>
</dbReference>
<feature type="binding site" evidence="3">
    <location>
        <position position="85"/>
    </location>
    <ligand>
        <name>Zn(2+)</name>
        <dbReference type="ChEBI" id="CHEBI:29105"/>
        <label>1</label>
        <note>catalytic</note>
    </ligand>
</feature>
<dbReference type="SUPFAM" id="SSF51569">
    <property type="entry name" value="Aldolase"/>
    <property type="match status" value="1"/>
</dbReference>
<dbReference type="STRING" id="37692.ATP_00109"/>
<feature type="binding site" evidence="2">
    <location>
        <position position="178"/>
    </location>
    <ligand>
        <name>dihydroxyacetone phosphate</name>
        <dbReference type="ChEBI" id="CHEBI:57642"/>
    </ligand>
</feature>
<organism evidence="5">
    <name type="scientific">Phytoplasma mali (strain AT)</name>
    <dbReference type="NCBI Taxonomy" id="482235"/>
    <lineage>
        <taxon>Bacteria</taxon>
        <taxon>Bacillati</taxon>
        <taxon>Mycoplasmatota</taxon>
        <taxon>Mollicutes</taxon>
        <taxon>Acholeplasmatales</taxon>
        <taxon>Acholeplasmataceae</taxon>
        <taxon>Candidatus Phytoplasma</taxon>
        <taxon>16SrX (Apple proliferation group)</taxon>
    </lineage>
</organism>
<dbReference type="GO" id="GO:0008270">
    <property type="term" value="F:zinc ion binding"/>
    <property type="evidence" value="ECO:0007669"/>
    <property type="project" value="InterPro"/>
</dbReference>
<protein>
    <submittedName>
        <fullName evidence="4">Fructose-bisphosphate aldolase</fullName>
        <ecNumber evidence="4">4.1.2.13</ecNumber>
    </submittedName>
</protein>
<feature type="binding site" evidence="2">
    <location>
        <begin position="208"/>
        <end position="210"/>
    </location>
    <ligand>
        <name>dihydroxyacetone phosphate</name>
        <dbReference type="ChEBI" id="CHEBI:57642"/>
    </ligand>
</feature>
<reference evidence="4 5" key="1">
    <citation type="journal article" date="2008" name="BMC Genomics">
        <title>The linear chromosome of the plant-pathogenic mycoplasma 'Candidatus Phytoplasma mali'.</title>
        <authorList>
            <person name="Kube M."/>
            <person name="Schneider B."/>
            <person name="Kuhl H."/>
            <person name="Dandekar T."/>
            <person name="Heitmann K."/>
            <person name="Migdoll A.M."/>
            <person name="Reinhardt R."/>
            <person name="Seemueller E."/>
        </authorList>
    </citation>
    <scope>NUCLEOTIDE SEQUENCE [LARGE SCALE GENOMIC DNA]</scope>
    <source>
        <strain evidence="4 5">AT</strain>
    </source>
</reference>
<gene>
    <name evidence="4" type="primary">fba</name>
    <name evidence="4" type="ordered locus">ATP_00109</name>
</gene>
<dbReference type="HOGENOM" id="CLU_040088_0_1_14"/>
<sequence length="287" mass="32126">MLTANKKFLLNAYQKGYGIAQININNLEWAKIVLTTANELKSPIILGVSEKAADYMGGFKTVFNMVKSLDEFYKISVPVLLHLDHGSFEGVKQALEADFNSIMFSASGYSFEQNLTKTKEIINLCRQKNVLLEAEIGGIGKEEDDFNFQGDFSDPKQCHLMSLLDIDMLAVSIGNMHGEYSSNWNGLNFKVLEKINKITNKKPLVLHGGTGIPDEMIKKSISLGIAKINVNTACQLAFAKATREHIFYNKDFNDRGFELSKLFKPGFLAIKNIIKKKIRLFGSVNKI</sequence>
<dbReference type="InterPro" id="IPR013785">
    <property type="entry name" value="Aldolase_TIM"/>
</dbReference>
<evidence type="ECO:0000256" key="2">
    <source>
        <dbReference type="PIRSR" id="PIRSR001359-2"/>
    </source>
</evidence>